<dbReference type="PANTHER" id="PTHR30329:SF21">
    <property type="entry name" value="LIPOPROTEIN YIAD-RELATED"/>
    <property type="match status" value="1"/>
</dbReference>
<dbReference type="OrthoDB" id="9805566at2"/>
<keyword evidence="14" id="KW-1185">Reference proteome</keyword>
<feature type="domain" description="OmpA-like" evidence="12">
    <location>
        <begin position="222"/>
        <end position="337"/>
    </location>
</feature>
<dbReference type="SUPFAM" id="SSF56925">
    <property type="entry name" value="OMPA-like"/>
    <property type="match status" value="1"/>
</dbReference>
<feature type="chain" id="PRO_5020183990" evidence="11">
    <location>
        <begin position="18"/>
        <end position="337"/>
    </location>
</feature>
<dbReference type="InterPro" id="IPR028974">
    <property type="entry name" value="TSP_type-3_rpt"/>
</dbReference>
<dbReference type="SUPFAM" id="SSF103647">
    <property type="entry name" value="TSP type-3 repeat"/>
    <property type="match status" value="1"/>
</dbReference>
<dbReference type="EMBL" id="PDKN01000001">
    <property type="protein sequence ID" value="RXJ60473.1"/>
    <property type="molecule type" value="Genomic_DNA"/>
</dbReference>
<comment type="caution">
    <text evidence="13">The sequence shown here is derived from an EMBL/GenBank/DDBJ whole genome shotgun (WGS) entry which is preliminary data.</text>
</comment>
<keyword evidence="13" id="KW-0969">Cilium</keyword>
<dbReference type="Proteomes" id="UP000290657">
    <property type="component" value="Unassembled WGS sequence"/>
</dbReference>
<evidence type="ECO:0000256" key="9">
    <source>
        <dbReference type="PROSITE-ProRule" id="PRU00473"/>
    </source>
</evidence>
<keyword evidence="13" id="KW-0282">Flagellum</keyword>
<dbReference type="PANTHER" id="PTHR30329">
    <property type="entry name" value="STATOR ELEMENT OF FLAGELLAR MOTOR COMPLEX"/>
    <property type="match status" value="1"/>
</dbReference>
<evidence type="ECO:0000256" key="4">
    <source>
        <dbReference type="ARBA" id="ARBA00022692"/>
    </source>
</evidence>
<dbReference type="GO" id="GO:0046930">
    <property type="term" value="C:pore complex"/>
    <property type="evidence" value="ECO:0007669"/>
    <property type="project" value="UniProtKB-KW"/>
</dbReference>
<keyword evidence="2" id="KW-0813">Transport</keyword>
<dbReference type="GO" id="GO:0015288">
    <property type="term" value="F:porin activity"/>
    <property type="evidence" value="ECO:0007669"/>
    <property type="project" value="UniProtKB-KW"/>
</dbReference>
<evidence type="ECO:0000259" key="12">
    <source>
        <dbReference type="PROSITE" id="PS51123"/>
    </source>
</evidence>
<evidence type="ECO:0000256" key="7">
    <source>
        <dbReference type="ARBA" id="ARBA00023136"/>
    </source>
</evidence>
<dbReference type="InterPro" id="IPR036737">
    <property type="entry name" value="OmpA-like_sf"/>
</dbReference>
<dbReference type="PRINTS" id="PR01021">
    <property type="entry name" value="OMPADOMAIN"/>
</dbReference>
<comment type="subcellular location">
    <subcellularLocation>
        <location evidence="1">Cell outer membrane</location>
        <topology evidence="1">Multi-pass membrane protein</topology>
    </subcellularLocation>
</comment>
<keyword evidence="3" id="KW-1134">Transmembrane beta strand</keyword>
<evidence type="ECO:0000256" key="10">
    <source>
        <dbReference type="SAM" id="MobiDB-lite"/>
    </source>
</evidence>
<keyword evidence="13" id="KW-0966">Cell projection</keyword>
<feature type="compositionally biased region" description="Polar residues" evidence="10">
    <location>
        <begin position="316"/>
        <end position="326"/>
    </location>
</feature>
<evidence type="ECO:0000256" key="11">
    <source>
        <dbReference type="SAM" id="SignalP"/>
    </source>
</evidence>
<evidence type="ECO:0000256" key="3">
    <source>
        <dbReference type="ARBA" id="ARBA00022452"/>
    </source>
</evidence>
<evidence type="ECO:0000313" key="13">
    <source>
        <dbReference type="EMBL" id="RXJ60473.1"/>
    </source>
</evidence>
<keyword evidence="8" id="KW-0998">Cell outer membrane</keyword>
<dbReference type="SUPFAM" id="SSF103088">
    <property type="entry name" value="OmpA-like"/>
    <property type="match status" value="1"/>
</dbReference>
<dbReference type="GO" id="GO:0006811">
    <property type="term" value="P:monoatomic ion transport"/>
    <property type="evidence" value="ECO:0007669"/>
    <property type="project" value="UniProtKB-KW"/>
</dbReference>
<dbReference type="RefSeq" id="WP_128994609.1">
    <property type="nucleotide sequence ID" value="NZ_PDKN01000001.1"/>
</dbReference>
<evidence type="ECO:0000256" key="5">
    <source>
        <dbReference type="ARBA" id="ARBA00023065"/>
    </source>
</evidence>
<dbReference type="GO" id="GO:0005509">
    <property type="term" value="F:calcium ion binding"/>
    <property type="evidence" value="ECO:0007669"/>
    <property type="project" value="InterPro"/>
</dbReference>
<feature type="region of interest" description="Disordered" evidence="10">
    <location>
        <begin position="316"/>
        <end position="337"/>
    </location>
</feature>
<evidence type="ECO:0000256" key="1">
    <source>
        <dbReference type="ARBA" id="ARBA00004571"/>
    </source>
</evidence>
<dbReference type="Gene3D" id="3.30.1330.60">
    <property type="entry name" value="OmpA-like domain"/>
    <property type="match status" value="1"/>
</dbReference>
<evidence type="ECO:0000313" key="14">
    <source>
        <dbReference type="Proteomes" id="UP000290657"/>
    </source>
</evidence>
<dbReference type="InterPro" id="IPR006664">
    <property type="entry name" value="OMP_bac"/>
</dbReference>
<keyword evidence="11" id="KW-0732">Signal</keyword>
<dbReference type="CDD" id="cd07185">
    <property type="entry name" value="OmpA_C-like"/>
    <property type="match status" value="1"/>
</dbReference>
<keyword evidence="7 9" id="KW-0472">Membrane</keyword>
<sequence>MKKIILALCMLGSFVWAQNNYKYEITPMIAGTYTEGNMDLERNYANAGLSLGFNLDDSMFDQIELGFLTSMGKVDYKNSNEDTQISRIFTNVIKEYSLNKNNALYALAGAGVEVYSNEAFNNETGLFVNYGVGYKYIFDNAMALKMDLRHLIEDDHGDNNLIYTVGLAIPFGEKSSTMPVTKKEVQQPLSQPVANDGDNDFDGVANSIDECPKTEKNTIVDTNGCAITVNLRILFDVDKAIIKPTYDNKLEGFAKVLSDYPSVKTTLHAHTDSTASEAYNMDLSIRRANAVKKALTNLGIDAQRIKTIGYGETKPVATNETAQGRAQNRRVEATVNQ</sequence>
<organism evidence="13 14">
    <name type="scientific">Candidatus Marinarcus aquaticus</name>
    <dbReference type="NCBI Taxonomy" id="2044504"/>
    <lineage>
        <taxon>Bacteria</taxon>
        <taxon>Pseudomonadati</taxon>
        <taxon>Campylobacterota</taxon>
        <taxon>Epsilonproteobacteria</taxon>
        <taxon>Campylobacterales</taxon>
        <taxon>Arcobacteraceae</taxon>
        <taxon>Candidatus Marinarcus</taxon>
    </lineage>
</organism>
<evidence type="ECO:0000256" key="2">
    <source>
        <dbReference type="ARBA" id="ARBA00022448"/>
    </source>
</evidence>
<name>A0A4Q0XTR1_9BACT</name>
<dbReference type="GO" id="GO:0009279">
    <property type="term" value="C:cell outer membrane"/>
    <property type="evidence" value="ECO:0007669"/>
    <property type="project" value="UniProtKB-SubCell"/>
</dbReference>
<keyword evidence="4" id="KW-0812">Transmembrane</keyword>
<feature type="signal peptide" evidence="11">
    <location>
        <begin position="1"/>
        <end position="17"/>
    </location>
</feature>
<evidence type="ECO:0000256" key="8">
    <source>
        <dbReference type="ARBA" id="ARBA00023237"/>
    </source>
</evidence>
<protein>
    <submittedName>
        <fullName evidence="13">Flagellar motor protein MotB</fullName>
    </submittedName>
</protein>
<evidence type="ECO:0000256" key="6">
    <source>
        <dbReference type="ARBA" id="ARBA00023114"/>
    </source>
</evidence>
<keyword evidence="5" id="KW-0406">Ion transport</keyword>
<accession>A0A4Q0XTR1</accession>
<keyword evidence="6" id="KW-0626">Porin</keyword>
<gene>
    <name evidence="13" type="ORF">CRV04_00175</name>
</gene>
<proteinExistence type="predicted"/>
<dbReference type="AlphaFoldDB" id="A0A4Q0XTR1"/>
<dbReference type="InterPro" id="IPR011250">
    <property type="entry name" value="OMP/PagP_B-barrel"/>
</dbReference>
<dbReference type="Gene3D" id="2.40.160.20">
    <property type="match status" value="1"/>
</dbReference>
<dbReference type="InterPro" id="IPR006665">
    <property type="entry name" value="OmpA-like"/>
</dbReference>
<reference evidence="13 14" key="1">
    <citation type="submission" date="2017-10" db="EMBL/GenBank/DDBJ databases">
        <title>Genomics of the genus Arcobacter.</title>
        <authorList>
            <person name="Perez-Cataluna A."/>
            <person name="Figueras M.J."/>
        </authorList>
    </citation>
    <scope>NUCLEOTIDE SEQUENCE [LARGE SCALE GENOMIC DNA]</scope>
    <source>
        <strain evidence="13 14">CECT 8987</strain>
    </source>
</reference>
<dbReference type="Pfam" id="PF00691">
    <property type="entry name" value="OmpA"/>
    <property type="match status" value="1"/>
</dbReference>
<dbReference type="InterPro" id="IPR050330">
    <property type="entry name" value="Bact_OuterMem_StrucFunc"/>
</dbReference>
<dbReference type="PROSITE" id="PS51123">
    <property type="entry name" value="OMPA_2"/>
    <property type="match status" value="1"/>
</dbReference>